<accession>A0A540LPN3</accession>
<protein>
    <submittedName>
        <fullName evidence="2">Uncharacterized protein</fullName>
    </submittedName>
</protein>
<name>A0A540LPN3_MALBA</name>
<evidence type="ECO:0000313" key="3">
    <source>
        <dbReference type="Proteomes" id="UP000315295"/>
    </source>
</evidence>
<evidence type="ECO:0000313" key="2">
    <source>
        <dbReference type="EMBL" id="TQD88425.1"/>
    </source>
</evidence>
<keyword evidence="1" id="KW-1133">Transmembrane helix</keyword>
<dbReference type="Proteomes" id="UP000315295">
    <property type="component" value="Unassembled WGS sequence"/>
</dbReference>
<gene>
    <name evidence="2" type="ORF">C1H46_026021</name>
</gene>
<comment type="caution">
    <text evidence="2">The sequence shown here is derived from an EMBL/GenBank/DDBJ whole genome shotgun (WGS) entry which is preliminary data.</text>
</comment>
<keyword evidence="3" id="KW-1185">Reference proteome</keyword>
<evidence type="ECO:0000256" key="1">
    <source>
        <dbReference type="SAM" id="Phobius"/>
    </source>
</evidence>
<reference evidence="2 3" key="1">
    <citation type="journal article" date="2019" name="G3 (Bethesda)">
        <title>Sequencing of a Wild Apple (Malus baccata) Genome Unravels the Differences Between Cultivated and Wild Apple Species Regarding Disease Resistance and Cold Tolerance.</title>
        <authorList>
            <person name="Chen X."/>
        </authorList>
    </citation>
    <scope>NUCLEOTIDE SEQUENCE [LARGE SCALE GENOMIC DNA]</scope>
    <source>
        <strain evidence="3">cv. Shandingzi</strain>
        <tissue evidence="2">Leaves</tissue>
    </source>
</reference>
<proteinExistence type="predicted"/>
<keyword evidence="1" id="KW-0472">Membrane</keyword>
<dbReference type="EMBL" id="VIEB01000510">
    <property type="protein sequence ID" value="TQD88425.1"/>
    <property type="molecule type" value="Genomic_DNA"/>
</dbReference>
<organism evidence="2 3">
    <name type="scientific">Malus baccata</name>
    <name type="common">Siberian crab apple</name>
    <name type="synonym">Pyrus baccata</name>
    <dbReference type="NCBI Taxonomy" id="106549"/>
    <lineage>
        <taxon>Eukaryota</taxon>
        <taxon>Viridiplantae</taxon>
        <taxon>Streptophyta</taxon>
        <taxon>Embryophyta</taxon>
        <taxon>Tracheophyta</taxon>
        <taxon>Spermatophyta</taxon>
        <taxon>Magnoliopsida</taxon>
        <taxon>eudicotyledons</taxon>
        <taxon>Gunneridae</taxon>
        <taxon>Pentapetalae</taxon>
        <taxon>rosids</taxon>
        <taxon>fabids</taxon>
        <taxon>Rosales</taxon>
        <taxon>Rosaceae</taxon>
        <taxon>Amygdaloideae</taxon>
        <taxon>Maleae</taxon>
        <taxon>Malus</taxon>
    </lineage>
</organism>
<keyword evidence="1" id="KW-0812">Transmembrane</keyword>
<dbReference type="AlphaFoldDB" id="A0A540LPN3"/>
<feature type="transmembrane region" description="Helical" evidence="1">
    <location>
        <begin position="32"/>
        <end position="55"/>
    </location>
</feature>
<sequence length="91" mass="10568">MRDCAFARWVWMASPIGFPPCPHRSSSSMDWIASWVAVLNPENFAICLMILWAIWGARNNRLWNMEWRPQIFSRPDASLGGRLSFELLSQL</sequence>